<dbReference type="GO" id="GO:0005436">
    <property type="term" value="F:sodium:phosphate symporter activity"/>
    <property type="evidence" value="ECO:0007669"/>
    <property type="project" value="InterPro"/>
</dbReference>
<dbReference type="GO" id="GO:0016324">
    <property type="term" value="C:apical plasma membrane"/>
    <property type="evidence" value="ECO:0007669"/>
    <property type="project" value="UniProtKB-SubCell"/>
</dbReference>
<feature type="region of interest" description="Disordered" evidence="7">
    <location>
        <begin position="692"/>
        <end position="780"/>
    </location>
</feature>
<dbReference type="GO" id="GO:0044341">
    <property type="term" value="P:sodium-dependent phosphate transport"/>
    <property type="evidence" value="ECO:0007669"/>
    <property type="project" value="InterPro"/>
</dbReference>
<organism evidence="9 10">
    <name type="scientific">Folsomia candida</name>
    <name type="common">Springtail</name>
    <dbReference type="NCBI Taxonomy" id="158441"/>
    <lineage>
        <taxon>Eukaryota</taxon>
        <taxon>Metazoa</taxon>
        <taxon>Ecdysozoa</taxon>
        <taxon>Arthropoda</taxon>
        <taxon>Hexapoda</taxon>
        <taxon>Collembola</taxon>
        <taxon>Entomobryomorpha</taxon>
        <taxon>Isotomoidea</taxon>
        <taxon>Isotomidae</taxon>
        <taxon>Proisotominae</taxon>
        <taxon>Folsomia</taxon>
    </lineage>
</organism>
<name>A0A226F0S7_FOLCA</name>
<dbReference type="Pfam" id="PF02690">
    <property type="entry name" value="Na_Pi_cotrans"/>
    <property type="match status" value="2"/>
</dbReference>
<feature type="region of interest" description="Disordered" evidence="7">
    <location>
        <begin position="44"/>
        <end position="68"/>
    </location>
</feature>
<dbReference type="OrthoDB" id="76259at2759"/>
<dbReference type="Proteomes" id="UP000198287">
    <property type="component" value="Unassembled WGS sequence"/>
</dbReference>
<feature type="compositionally biased region" description="Acidic residues" evidence="7">
    <location>
        <begin position="48"/>
        <end position="64"/>
    </location>
</feature>
<dbReference type="STRING" id="158441.A0A226F0S7"/>
<sequence length="780" mass="85363">MYQMGNNEDDPEDWHNPNAEGYILEPGQKRVRFSFSEPVFHIPSVNEGYEDDELSDDSPEPTEEEISRFKQVRARRRDSIYPTTMDNEKHIMINPEDLGVVAQKGQIEPMASADPFDDIDLEEEPSTPWADLSRKEKAFRVGSAVGRSVALITLLYFFVCSLDLLSKGFRLVGGRTAGEIFQQSEILQNPVVGVMIGILTTVLVQSSSTSTSIIVGMVAAGFMDVKLAIPLIMGSNIGTSITNTIVSFMQAGDKEQFRRAFAGATILDIFNWITVIVLLIVEVLTGYLYRVSKAIVDGLVPDPEAMGEVKLLSALTEPFVNLIVQLDESVLDCWSNPNCTDRINDSLIKQKCSTTTATFDVSERIFDAQGKLVSSSRDLSVHSTDRPCSNEFIFAGTSMSDAIVGVIVLVGSLIVLCTCLILIVKVLSSVLRGHVSVVIKKILNANIPYVPWITGYIAIFLGAVMTFLVQSSSVFTSALTPLVGLGVISLKRVYPLTLGANVGTTTTAVLASFAVEPKSFAPSMQIALCHLLFNVTGIILFYPIPYFRFPIQMAKFLGNCTAEYRWFAIFYMVSMFAIVPAIFIGLSFAGPIYVIILVSVIGVMLAIIGVMKVLQKKCPQILPPVLRDWKWLPLPLRSLKPYDDLFSKLACCAKCRPSTADDELTEVEGNSSGLIRGVENGKNHLVYYPDSTETELNKRNSKTSTGANNLNSNNIINNSNKDAGEEIANYGNNDRHEGNSQSGNGYGHNNYKVGGTPDINGEIGSDNEGYRGSADSLNNI</sequence>
<evidence type="ECO:0000256" key="8">
    <source>
        <dbReference type="SAM" id="Phobius"/>
    </source>
</evidence>
<accession>A0A226F0S7</accession>
<comment type="subcellular location">
    <subcellularLocation>
        <location evidence="1">Apical cell membrane</location>
        <topology evidence="1">Multi-pass membrane protein</topology>
    </subcellularLocation>
</comment>
<dbReference type="EMBL" id="LNIX01000001">
    <property type="protein sequence ID" value="OXA63385.1"/>
    <property type="molecule type" value="Genomic_DNA"/>
</dbReference>
<evidence type="ECO:0000256" key="1">
    <source>
        <dbReference type="ARBA" id="ARBA00004424"/>
    </source>
</evidence>
<comment type="similarity">
    <text evidence="2">Belongs to the SLC34A transporter family.</text>
</comment>
<dbReference type="NCBIfam" id="NF037997">
    <property type="entry name" value="Na_Pi_symport"/>
    <property type="match status" value="1"/>
</dbReference>
<feature type="transmembrane region" description="Helical" evidence="8">
    <location>
        <begin position="402"/>
        <end position="428"/>
    </location>
</feature>
<feature type="compositionally biased region" description="Low complexity" evidence="7">
    <location>
        <begin position="708"/>
        <end position="720"/>
    </location>
</feature>
<feature type="region of interest" description="Disordered" evidence="7">
    <location>
        <begin position="1"/>
        <end position="21"/>
    </location>
</feature>
<proteinExistence type="inferred from homology"/>
<dbReference type="PANTHER" id="PTHR10010">
    <property type="entry name" value="SOLUTE CARRIER FAMILY 34 SODIUM PHOSPHATE , MEMBER 2-RELATED"/>
    <property type="match status" value="1"/>
</dbReference>
<comment type="caution">
    <text evidence="9">The sequence shown here is derived from an EMBL/GenBank/DDBJ whole genome shotgun (WGS) entry which is preliminary data.</text>
</comment>
<evidence type="ECO:0000313" key="9">
    <source>
        <dbReference type="EMBL" id="OXA63385.1"/>
    </source>
</evidence>
<feature type="transmembrane region" description="Helical" evidence="8">
    <location>
        <begin position="474"/>
        <end position="490"/>
    </location>
</feature>
<feature type="transmembrane region" description="Helical" evidence="8">
    <location>
        <begin position="227"/>
        <end position="248"/>
    </location>
</feature>
<dbReference type="NCBIfam" id="TIGR01013">
    <property type="entry name" value="2a58"/>
    <property type="match status" value="1"/>
</dbReference>
<evidence type="ECO:0000256" key="7">
    <source>
        <dbReference type="SAM" id="MobiDB-lite"/>
    </source>
</evidence>
<keyword evidence="3" id="KW-1003">Cell membrane</keyword>
<feature type="transmembrane region" description="Helical" evidence="8">
    <location>
        <begin position="144"/>
        <end position="165"/>
    </location>
</feature>
<protein>
    <submittedName>
        <fullName evidence="9">Sodium-dependent phosphate transport protein 2A</fullName>
    </submittedName>
</protein>
<evidence type="ECO:0000256" key="4">
    <source>
        <dbReference type="ARBA" id="ARBA00022692"/>
    </source>
</evidence>
<dbReference type="AlphaFoldDB" id="A0A226F0S7"/>
<dbReference type="OMA" id="FSASWAW"/>
<keyword evidence="4 8" id="KW-0812">Transmembrane</keyword>
<feature type="transmembrane region" description="Helical" evidence="8">
    <location>
        <begin position="497"/>
        <end position="515"/>
    </location>
</feature>
<evidence type="ECO:0000313" key="10">
    <source>
        <dbReference type="Proteomes" id="UP000198287"/>
    </source>
</evidence>
<feature type="transmembrane region" description="Helical" evidence="8">
    <location>
        <begin position="592"/>
        <end position="614"/>
    </location>
</feature>
<reference evidence="9 10" key="1">
    <citation type="submission" date="2015-12" db="EMBL/GenBank/DDBJ databases">
        <title>The genome of Folsomia candida.</title>
        <authorList>
            <person name="Faddeeva A."/>
            <person name="Derks M.F."/>
            <person name="Anvar Y."/>
            <person name="Smit S."/>
            <person name="Van Straalen N."/>
            <person name="Roelofs D."/>
        </authorList>
    </citation>
    <scope>NUCLEOTIDE SEQUENCE [LARGE SCALE GENOMIC DNA]</scope>
    <source>
        <strain evidence="9 10">VU population</strain>
        <tissue evidence="9">Whole body</tissue>
    </source>
</reference>
<evidence type="ECO:0000256" key="3">
    <source>
        <dbReference type="ARBA" id="ARBA00022475"/>
    </source>
</evidence>
<feature type="transmembrane region" description="Helical" evidence="8">
    <location>
        <begin position="449"/>
        <end position="468"/>
    </location>
</feature>
<feature type="transmembrane region" description="Helical" evidence="8">
    <location>
        <begin position="521"/>
        <end position="544"/>
    </location>
</feature>
<gene>
    <name evidence="9" type="ORF">Fcan01_02868</name>
</gene>
<keyword evidence="6 8" id="KW-0472">Membrane</keyword>
<evidence type="ECO:0000256" key="5">
    <source>
        <dbReference type="ARBA" id="ARBA00022989"/>
    </source>
</evidence>
<dbReference type="PANTHER" id="PTHR10010:SF46">
    <property type="entry name" value="SODIUM-DEPENDENT PHOSPHATE TRANSPORT PROTEIN 2B"/>
    <property type="match status" value="1"/>
</dbReference>
<evidence type="ECO:0000256" key="2">
    <source>
        <dbReference type="ARBA" id="ARBA00005808"/>
    </source>
</evidence>
<feature type="transmembrane region" description="Helical" evidence="8">
    <location>
        <begin position="564"/>
        <end position="586"/>
    </location>
</feature>
<dbReference type="InterPro" id="IPR003841">
    <property type="entry name" value="Na/Pi_transpt"/>
</dbReference>
<keyword evidence="5 8" id="KW-1133">Transmembrane helix</keyword>
<feature type="transmembrane region" description="Helical" evidence="8">
    <location>
        <begin position="269"/>
        <end position="289"/>
    </location>
</feature>
<evidence type="ECO:0000256" key="6">
    <source>
        <dbReference type="ARBA" id="ARBA00023136"/>
    </source>
</evidence>
<keyword evidence="10" id="KW-1185">Reference proteome</keyword>